<dbReference type="InterPro" id="IPR015943">
    <property type="entry name" value="WD40/YVTN_repeat-like_dom_sf"/>
</dbReference>
<accession>A0A0D0AIC0</accession>
<dbReference type="OrthoDB" id="2690576at2759"/>
<dbReference type="InParanoid" id="A0A0D0AIC0"/>
<dbReference type="SUPFAM" id="SSF50978">
    <property type="entry name" value="WD40 repeat-like"/>
    <property type="match status" value="1"/>
</dbReference>
<sequence length="77" mass="8593">LEGHTDSVYSLTLFQNDRLLASTSVDDTARLWDLDTNLQVGPPLQHENEVECAAFSTDGKLLSTACDDNNAYVWDIY</sequence>
<dbReference type="PROSITE" id="PS50294">
    <property type="entry name" value="WD_REPEATS_REGION"/>
    <property type="match status" value="2"/>
</dbReference>
<feature type="non-terminal residue" evidence="4">
    <location>
        <position position="1"/>
    </location>
</feature>
<keyword evidence="1 3" id="KW-0853">WD repeat</keyword>
<dbReference type="InterPro" id="IPR036322">
    <property type="entry name" value="WD40_repeat_dom_sf"/>
</dbReference>
<dbReference type="InterPro" id="IPR019775">
    <property type="entry name" value="WD40_repeat_CS"/>
</dbReference>
<feature type="repeat" description="WD" evidence="3">
    <location>
        <begin position="1"/>
        <end position="36"/>
    </location>
</feature>
<dbReference type="PANTHER" id="PTHR19879:SF9">
    <property type="entry name" value="TRANSCRIPTION INITIATION FACTOR TFIID SUBUNIT 5"/>
    <property type="match status" value="1"/>
</dbReference>
<proteinExistence type="predicted"/>
<dbReference type="AlphaFoldDB" id="A0A0D0AIC0"/>
<dbReference type="STRING" id="930992.A0A0D0AIC0"/>
<dbReference type="EMBL" id="KN835264">
    <property type="protein sequence ID" value="KIK41606.1"/>
    <property type="molecule type" value="Genomic_DNA"/>
</dbReference>
<organism evidence="4 5">
    <name type="scientific">Suillus luteus UH-Slu-Lm8-n1</name>
    <dbReference type="NCBI Taxonomy" id="930992"/>
    <lineage>
        <taxon>Eukaryota</taxon>
        <taxon>Fungi</taxon>
        <taxon>Dikarya</taxon>
        <taxon>Basidiomycota</taxon>
        <taxon>Agaricomycotina</taxon>
        <taxon>Agaricomycetes</taxon>
        <taxon>Agaricomycetidae</taxon>
        <taxon>Boletales</taxon>
        <taxon>Suillineae</taxon>
        <taxon>Suillaceae</taxon>
        <taxon>Suillus</taxon>
    </lineage>
</organism>
<protein>
    <submittedName>
        <fullName evidence="4">Uncharacterized protein</fullName>
    </submittedName>
</protein>
<dbReference type="PROSITE" id="PS00678">
    <property type="entry name" value="WD_REPEATS_1"/>
    <property type="match status" value="2"/>
</dbReference>
<gene>
    <name evidence="4" type="ORF">CY34DRAFT_46207</name>
</gene>
<feature type="repeat" description="WD" evidence="3">
    <location>
        <begin position="43"/>
        <end position="77"/>
    </location>
</feature>
<evidence type="ECO:0000256" key="3">
    <source>
        <dbReference type="PROSITE-ProRule" id="PRU00221"/>
    </source>
</evidence>
<dbReference type="Pfam" id="PF00400">
    <property type="entry name" value="WD40"/>
    <property type="match status" value="2"/>
</dbReference>
<evidence type="ECO:0000256" key="2">
    <source>
        <dbReference type="ARBA" id="ARBA00022737"/>
    </source>
</evidence>
<evidence type="ECO:0000256" key="1">
    <source>
        <dbReference type="ARBA" id="ARBA00022574"/>
    </source>
</evidence>
<reference evidence="4 5" key="1">
    <citation type="submission" date="2014-04" db="EMBL/GenBank/DDBJ databases">
        <authorList>
            <consortium name="DOE Joint Genome Institute"/>
            <person name="Kuo A."/>
            <person name="Ruytinx J."/>
            <person name="Rineau F."/>
            <person name="Colpaert J."/>
            <person name="Kohler A."/>
            <person name="Nagy L.G."/>
            <person name="Floudas D."/>
            <person name="Copeland A."/>
            <person name="Barry K.W."/>
            <person name="Cichocki N."/>
            <person name="Veneault-Fourrey C."/>
            <person name="LaButti K."/>
            <person name="Lindquist E.A."/>
            <person name="Lipzen A."/>
            <person name="Lundell T."/>
            <person name="Morin E."/>
            <person name="Murat C."/>
            <person name="Sun H."/>
            <person name="Tunlid A."/>
            <person name="Henrissat B."/>
            <person name="Grigoriev I.V."/>
            <person name="Hibbett D.S."/>
            <person name="Martin F."/>
            <person name="Nordberg H.P."/>
            <person name="Cantor M.N."/>
            <person name="Hua S.X."/>
        </authorList>
    </citation>
    <scope>NUCLEOTIDE SEQUENCE [LARGE SCALE GENOMIC DNA]</scope>
    <source>
        <strain evidence="4 5">UH-Slu-Lm8-n1</strain>
    </source>
</reference>
<dbReference type="HOGENOM" id="CLU_000288_57_30_1"/>
<keyword evidence="2" id="KW-0677">Repeat</keyword>
<evidence type="ECO:0000313" key="4">
    <source>
        <dbReference type="EMBL" id="KIK41606.1"/>
    </source>
</evidence>
<name>A0A0D0AIC0_9AGAM</name>
<dbReference type="PROSITE" id="PS50082">
    <property type="entry name" value="WD_REPEATS_2"/>
    <property type="match status" value="2"/>
</dbReference>
<feature type="non-terminal residue" evidence="4">
    <location>
        <position position="77"/>
    </location>
</feature>
<dbReference type="Gene3D" id="2.130.10.10">
    <property type="entry name" value="YVTN repeat-like/Quinoprotein amine dehydrogenase"/>
    <property type="match status" value="1"/>
</dbReference>
<dbReference type="InterPro" id="IPR001680">
    <property type="entry name" value="WD40_rpt"/>
</dbReference>
<dbReference type="PANTHER" id="PTHR19879">
    <property type="entry name" value="TRANSCRIPTION INITIATION FACTOR TFIID"/>
    <property type="match status" value="1"/>
</dbReference>
<keyword evidence="5" id="KW-1185">Reference proteome</keyword>
<reference evidence="5" key="2">
    <citation type="submission" date="2015-01" db="EMBL/GenBank/DDBJ databases">
        <title>Evolutionary Origins and Diversification of the Mycorrhizal Mutualists.</title>
        <authorList>
            <consortium name="DOE Joint Genome Institute"/>
            <consortium name="Mycorrhizal Genomics Consortium"/>
            <person name="Kohler A."/>
            <person name="Kuo A."/>
            <person name="Nagy L.G."/>
            <person name="Floudas D."/>
            <person name="Copeland A."/>
            <person name="Barry K.W."/>
            <person name="Cichocki N."/>
            <person name="Veneault-Fourrey C."/>
            <person name="LaButti K."/>
            <person name="Lindquist E.A."/>
            <person name="Lipzen A."/>
            <person name="Lundell T."/>
            <person name="Morin E."/>
            <person name="Murat C."/>
            <person name="Riley R."/>
            <person name="Ohm R."/>
            <person name="Sun H."/>
            <person name="Tunlid A."/>
            <person name="Henrissat B."/>
            <person name="Grigoriev I.V."/>
            <person name="Hibbett D.S."/>
            <person name="Martin F."/>
        </authorList>
    </citation>
    <scope>NUCLEOTIDE SEQUENCE [LARGE SCALE GENOMIC DNA]</scope>
    <source>
        <strain evidence="5">UH-Slu-Lm8-n1</strain>
    </source>
</reference>
<dbReference type="Proteomes" id="UP000054485">
    <property type="component" value="Unassembled WGS sequence"/>
</dbReference>
<evidence type="ECO:0000313" key="5">
    <source>
        <dbReference type="Proteomes" id="UP000054485"/>
    </source>
</evidence>
<dbReference type="SMART" id="SM00320">
    <property type="entry name" value="WD40"/>
    <property type="match status" value="2"/>
</dbReference>